<evidence type="ECO:0000256" key="6">
    <source>
        <dbReference type="SAM" id="Phobius"/>
    </source>
</evidence>
<dbReference type="CDD" id="cd16380">
    <property type="entry name" value="YitT_C"/>
    <property type="match status" value="1"/>
</dbReference>
<keyword evidence="4 6" id="KW-1133">Transmembrane helix</keyword>
<keyword evidence="2" id="KW-1003">Cell membrane</keyword>
<feature type="transmembrane region" description="Helical" evidence="6">
    <location>
        <begin position="86"/>
        <end position="104"/>
    </location>
</feature>
<dbReference type="InterPro" id="IPR051461">
    <property type="entry name" value="UPF0750_membrane"/>
</dbReference>
<name>A0ABS6YDH5_9BACT</name>
<protein>
    <submittedName>
        <fullName evidence="8">YitT family protein</fullName>
    </submittedName>
</protein>
<keyword evidence="5 6" id="KW-0472">Membrane</keyword>
<dbReference type="InterPro" id="IPR003740">
    <property type="entry name" value="YitT"/>
</dbReference>
<feature type="transmembrane region" description="Helical" evidence="6">
    <location>
        <begin position="120"/>
        <end position="139"/>
    </location>
</feature>
<dbReference type="RefSeq" id="WP_219481602.1">
    <property type="nucleotide sequence ID" value="NZ_JAHXCT010000005.1"/>
</dbReference>
<dbReference type="PIRSF" id="PIRSF006483">
    <property type="entry name" value="Membrane_protein_YitT"/>
    <property type="match status" value="1"/>
</dbReference>
<evidence type="ECO:0000256" key="2">
    <source>
        <dbReference type="ARBA" id="ARBA00022475"/>
    </source>
</evidence>
<accession>A0ABS6YDH5</accession>
<evidence type="ECO:0000256" key="5">
    <source>
        <dbReference type="ARBA" id="ARBA00023136"/>
    </source>
</evidence>
<dbReference type="Proteomes" id="UP000788426">
    <property type="component" value="Unassembled WGS sequence"/>
</dbReference>
<comment type="caution">
    <text evidence="8">The sequence shown here is derived from an EMBL/GenBank/DDBJ whole genome shotgun (WGS) entry which is preliminary data.</text>
</comment>
<dbReference type="PANTHER" id="PTHR33545">
    <property type="entry name" value="UPF0750 MEMBRANE PROTEIN YITT-RELATED"/>
    <property type="match status" value="1"/>
</dbReference>
<evidence type="ECO:0000259" key="7">
    <source>
        <dbReference type="Pfam" id="PF10035"/>
    </source>
</evidence>
<proteinExistence type="predicted"/>
<keyword evidence="9" id="KW-1185">Reference proteome</keyword>
<dbReference type="PANTHER" id="PTHR33545:SF5">
    <property type="entry name" value="UPF0750 MEMBRANE PROTEIN YITT"/>
    <property type="match status" value="1"/>
</dbReference>
<keyword evidence="3 6" id="KW-0812">Transmembrane</keyword>
<organism evidence="8 9">
    <name type="scientific">Hoylesella nanceiensis</name>
    <dbReference type="NCBI Taxonomy" id="425941"/>
    <lineage>
        <taxon>Bacteria</taxon>
        <taxon>Pseudomonadati</taxon>
        <taxon>Bacteroidota</taxon>
        <taxon>Bacteroidia</taxon>
        <taxon>Bacteroidales</taxon>
        <taxon>Prevotellaceae</taxon>
        <taxon>Hoylesella</taxon>
    </lineage>
</organism>
<dbReference type="InterPro" id="IPR019264">
    <property type="entry name" value="DUF2179"/>
</dbReference>
<dbReference type="Pfam" id="PF02588">
    <property type="entry name" value="YitT_membrane"/>
    <property type="match status" value="1"/>
</dbReference>
<evidence type="ECO:0000313" key="8">
    <source>
        <dbReference type="EMBL" id="MBW4769611.1"/>
    </source>
</evidence>
<feature type="transmembrane region" description="Helical" evidence="6">
    <location>
        <begin position="15"/>
        <end position="38"/>
    </location>
</feature>
<feature type="transmembrane region" description="Helical" evidence="6">
    <location>
        <begin position="58"/>
        <end position="79"/>
    </location>
</feature>
<evidence type="ECO:0000256" key="1">
    <source>
        <dbReference type="ARBA" id="ARBA00004651"/>
    </source>
</evidence>
<sequence>MNLHKEMVYAEVKDYAFITLGLLLYTFAWTVFLLPYQIVTGGVTGISALIFFATKIPIVYTYVPINAALLVVALFVLGFKFMAKTIYAIFVLGFFVSIAQQMVTQADGTMIQILGPGQEFMSVIIGCCITGTALSIVFLHNGSTGGTDIVAAVVNKYHNLSLGTVLIIVDVAIISTSYLVFNDWKRIVLGMSSMAVECFVLDFVMNSRRESVQFLIFSRKYKEIAEAIGTELYHGVTILDGHGWYTGNEVKVLCVLAKKYESQHIFFLIKMIDPNAFVSQSAVIGVYGQGFDEMKVRKARKKKLKQVISKDEGSNENSVCNQQQS</sequence>
<evidence type="ECO:0000313" key="9">
    <source>
        <dbReference type="Proteomes" id="UP000788426"/>
    </source>
</evidence>
<dbReference type="EMBL" id="JAHXCT010000005">
    <property type="protein sequence ID" value="MBW4769611.1"/>
    <property type="molecule type" value="Genomic_DNA"/>
</dbReference>
<evidence type="ECO:0000256" key="4">
    <source>
        <dbReference type="ARBA" id="ARBA00022989"/>
    </source>
</evidence>
<comment type="subcellular location">
    <subcellularLocation>
        <location evidence="1">Cell membrane</location>
        <topology evidence="1">Multi-pass membrane protein</topology>
    </subcellularLocation>
</comment>
<feature type="domain" description="DUF2179" evidence="7">
    <location>
        <begin position="234"/>
        <end position="288"/>
    </location>
</feature>
<reference evidence="8 9" key="1">
    <citation type="submission" date="2021-07" db="EMBL/GenBank/DDBJ databases">
        <title>Genomic diversity and antimicrobial resistance of Prevotella spp. isolated from chronic lung disease airways.</title>
        <authorList>
            <person name="Webb K.A."/>
            <person name="Olagoke O.S."/>
            <person name="Baird T."/>
            <person name="Neill J."/>
            <person name="Pham A."/>
            <person name="Wells T.J."/>
            <person name="Ramsay K.A."/>
            <person name="Bell S.C."/>
            <person name="Sarovich D.S."/>
            <person name="Price E.P."/>
        </authorList>
    </citation>
    <scope>NUCLEOTIDE SEQUENCE [LARGE SCALE GENOMIC DNA]</scope>
    <source>
        <strain evidence="8 9">SCHI0011.S.12</strain>
    </source>
</reference>
<evidence type="ECO:0000256" key="3">
    <source>
        <dbReference type="ARBA" id="ARBA00022692"/>
    </source>
</evidence>
<gene>
    <name evidence="8" type="ORF">KZO38_07535</name>
</gene>
<feature type="transmembrane region" description="Helical" evidence="6">
    <location>
        <begin position="160"/>
        <end position="181"/>
    </location>
</feature>
<dbReference type="Pfam" id="PF10035">
    <property type="entry name" value="DUF2179"/>
    <property type="match status" value="1"/>
</dbReference>